<feature type="domain" description="Pyridoxamine kinase/Phosphomethylpyrimidine kinase" evidence="15">
    <location>
        <begin position="83"/>
        <end position="167"/>
    </location>
</feature>
<dbReference type="Pfam" id="PF08543">
    <property type="entry name" value="Phos_pyr_kin"/>
    <property type="match status" value="1"/>
</dbReference>
<reference evidence="16" key="1">
    <citation type="journal article" date="2023" name="IScience">
        <title>Live-bearing cockroach genome reveals convergent evolutionary mechanisms linked to viviparity in insects and beyond.</title>
        <authorList>
            <person name="Fouks B."/>
            <person name="Harrison M.C."/>
            <person name="Mikhailova A.A."/>
            <person name="Marchal E."/>
            <person name="English S."/>
            <person name="Carruthers M."/>
            <person name="Jennings E.C."/>
            <person name="Chiamaka E.L."/>
            <person name="Frigard R.A."/>
            <person name="Pippel M."/>
            <person name="Attardo G.M."/>
            <person name="Benoit J.B."/>
            <person name="Bornberg-Bauer E."/>
            <person name="Tobe S.S."/>
        </authorList>
    </citation>
    <scope>NUCLEOTIDE SEQUENCE</scope>
    <source>
        <strain evidence="16">Stay&amp;Tobe</strain>
    </source>
</reference>
<evidence type="ECO:0000256" key="11">
    <source>
        <dbReference type="ARBA" id="ARBA00032808"/>
    </source>
</evidence>
<evidence type="ECO:0000256" key="9">
    <source>
        <dbReference type="ARBA" id="ARBA00022777"/>
    </source>
</evidence>
<evidence type="ECO:0000256" key="10">
    <source>
        <dbReference type="ARBA" id="ARBA00022840"/>
    </source>
</evidence>
<proteinExistence type="inferred from homology"/>
<evidence type="ECO:0000259" key="15">
    <source>
        <dbReference type="Pfam" id="PF08543"/>
    </source>
</evidence>
<reference evidence="16" key="2">
    <citation type="submission" date="2023-05" db="EMBL/GenBank/DDBJ databases">
        <authorList>
            <person name="Fouks B."/>
        </authorList>
    </citation>
    <scope>NUCLEOTIDE SEQUENCE</scope>
    <source>
        <strain evidence="16">Stay&amp;Tobe</strain>
        <tissue evidence="16">Testes</tissue>
    </source>
</reference>
<comment type="catalytic activity">
    <reaction evidence="12">
        <text>pyridoxamine + ATP = pyridoxamine 5'-phosphate + ADP + H(+)</text>
        <dbReference type="Rhea" id="RHEA:25104"/>
        <dbReference type="ChEBI" id="CHEBI:15378"/>
        <dbReference type="ChEBI" id="CHEBI:30616"/>
        <dbReference type="ChEBI" id="CHEBI:57761"/>
        <dbReference type="ChEBI" id="CHEBI:58451"/>
        <dbReference type="ChEBI" id="CHEBI:456216"/>
        <dbReference type="EC" id="2.7.1.35"/>
    </reaction>
    <physiologicalReaction direction="left-to-right" evidence="12">
        <dbReference type="Rhea" id="RHEA:25105"/>
    </physiologicalReaction>
</comment>
<comment type="pathway">
    <text evidence="1">Cofactor metabolism; pyridoxal 5'-phosphate salvage; pyridoxamine 5'-phosphate from pyridoxamine: step 1/1.</text>
</comment>
<evidence type="ECO:0000256" key="6">
    <source>
        <dbReference type="ARBA" id="ARBA00018134"/>
    </source>
</evidence>
<keyword evidence="10" id="KW-0067">ATP-binding</keyword>
<evidence type="ECO:0000313" key="17">
    <source>
        <dbReference type="Proteomes" id="UP001233999"/>
    </source>
</evidence>
<evidence type="ECO:0000256" key="14">
    <source>
        <dbReference type="ARBA" id="ARBA00048524"/>
    </source>
</evidence>
<comment type="catalytic activity">
    <reaction evidence="13">
        <text>pyridoxal + ATP = pyridoxal 5'-phosphate + ADP + H(+)</text>
        <dbReference type="Rhea" id="RHEA:10224"/>
        <dbReference type="ChEBI" id="CHEBI:15378"/>
        <dbReference type="ChEBI" id="CHEBI:17310"/>
        <dbReference type="ChEBI" id="CHEBI:30616"/>
        <dbReference type="ChEBI" id="CHEBI:456216"/>
        <dbReference type="ChEBI" id="CHEBI:597326"/>
        <dbReference type="EC" id="2.7.1.35"/>
    </reaction>
    <physiologicalReaction direction="left-to-right" evidence="13">
        <dbReference type="Rhea" id="RHEA:10225"/>
    </physiologicalReaction>
</comment>
<dbReference type="NCBIfam" id="TIGR00687">
    <property type="entry name" value="pyridox_kin"/>
    <property type="match status" value="1"/>
</dbReference>
<dbReference type="GO" id="GO:0005829">
    <property type="term" value="C:cytosol"/>
    <property type="evidence" value="ECO:0007669"/>
    <property type="project" value="TreeGrafter"/>
</dbReference>
<evidence type="ECO:0000256" key="3">
    <source>
        <dbReference type="ARBA" id="ARBA00005210"/>
    </source>
</evidence>
<keyword evidence="17" id="KW-1185">Reference proteome</keyword>
<comment type="catalytic activity">
    <reaction evidence="14">
        <text>pyridoxine + ATP = pyridoxine 5'-phosphate + ADP + H(+)</text>
        <dbReference type="Rhea" id="RHEA:25108"/>
        <dbReference type="ChEBI" id="CHEBI:15378"/>
        <dbReference type="ChEBI" id="CHEBI:16709"/>
        <dbReference type="ChEBI" id="CHEBI:30616"/>
        <dbReference type="ChEBI" id="CHEBI:58589"/>
        <dbReference type="ChEBI" id="CHEBI:456216"/>
        <dbReference type="EC" id="2.7.1.35"/>
    </reaction>
    <physiologicalReaction direction="left-to-right" evidence="14">
        <dbReference type="Rhea" id="RHEA:25109"/>
    </physiologicalReaction>
</comment>
<comment type="pathway">
    <text evidence="3">Cofactor metabolism; pyridoxal 5'-phosphate salvage; pyridoxal 5'-phosphate from pyridoxal: step 1/1.</text>
</comment>
<keyword evidence="7" id="KW-0808">Transferase</keyword>
<sequence>MAGNWPRVLSIQSHVVSGYVGNKSATFPLQVLGFEVDTINSVQFSNHTGYGYWKGQVLHENELAELMDGLHHNRLDHYTHLLTGYVGSASFLKQIAQVVQQLRKINPNLVYVCDPVLGDNGKLYVPEELVGIYRNTILPLADIITPNQFEAELLSGGKPIKSKEDAWNNLLGLASNWNGDRKASVTINIPKIPLSFTGSGDLFAAVFLAWMTKSNNELKTSIEKTVSTLQAVLKRTYQHAKESGKTGMFNLELQLIQCKNEIENPQVSIEATLL</sequence>
<dbReference type="PANTHER" id="PTHR10534">
    <property type="entry name" value="PYRIDOXAL KINASE"/>
    <property type="match status" value="1"/>
</dbReference>
<protein>
    <recommendedName>
        <fullName evidence="6">Pyridoxal kinase</fullName>
        <ecNumber evidence="5">2.7.1.35</ecNumber>
    </recommendedName>
    <alternativeName>
        <fullName evidence="11">Pyridoxine kinase</fullName>
    </alternativeName>
</protein>
<organism evidence="16 17">
    <name type="scientific">Diploptera punctata</name>
    <name type="common">Pacific beetle cockroach</name>
    <dbReference type="NCBI Taxonomy" id="6984"/>
    <lineage>
        <taxon>Eukaryota</taxon>
        <taxon>Metazoa</taxon>
        <taxon>Ecdysozoa</taxon>
        <taxon>Arthropoda</taxon>
        <taxon>Hexapoda</taxon>
        <taxon>Insecta</taxon>
        <taxon>Pterygota</taxon>
        <taxon>Neoptera</taxon>
        <taxon>Polyneoptera</taxon>
        <taxon>Dictyoptera</taxon>
        <taxon>Blattodea</taxon>
        <taxon>Blaberoidea</taxon>
        <taxon>Blaberidae</taxon>
        <taxon>Diplopterinae</taxon>
        <taxon>Diploptera</taxon>
    </lineage>
</organism>
<dbReference type="PANTHER" id="PTHR10534:SF2">
    <property type="entry name" value="PYRIDOXAL KINASE"/>
    <property type="match status" value="1"/>
</dbReference>
<evidence type="ECO:0000256" key="1">
    <source>
        <dbReference type="ARBA" id="ARBA00004750"/>
    </source>
</evidence>
<dbReference type="GO" id="GO:0009443">
    <property type="term" value="P:pyridoxal 5'-phosphate salvage"/>
    <property type="evidence" value="ECO:0007669"/>
    <property type="project" value="InterPro"/>
</dbReference>
<dbReference type="Gene3D" id="3.40.1190.20">
    <property type="match status" value="2"/>
</dbReference>
<dbReference type="InterPro" id="IPR013749">
    <property type="entry name" value="PM/HMP-P_kinase-1"/>
</dbReference>
<evidence type="ECO:0000256" key="5">
    <source>
        <dbReference type="ARBA" id="ARBA00012104"/>
    </source>
</evidence>
<dbReference type="EC" id="2.7.1.35" evidence="5"/>
<evidence type="ECO:0000256" key="8">
    <source>
        <dbReference type="ARBA" id="ARBA00022741"/>
    </source>
</evidence>
<dbReference type="CDD" id="cd01173">
    <property type="entry name" value="pyridoxal_pyridoxamine_kinase"/>
    <property type="match status" value="1"/>
</dbReference>
<accession>A0AAD8AAU3</accession>
<dbReference type="InterPro" id="IPR029056">
    <property type="entry name" value="Ribokinase-like"/>
</dbReference>
<evidence type="ECO:0000256" key="12">
    <source>
        <dbReference type="ARBA" id="ARBA00047310"/>
    </source>
</evidence>
<dbReference type="SUPFAM" id="SSF53613">
    <property type="entry name" value="Ribokinase-like"/>
    <property type="match status" value="1"/>
</dbReference>
<dbReference type="InterPro" id="IPR004625">
    <property type="entry name" value="PyrdxlKinase"/>
</dbReference>
<name>A0AAD8AAU3_DIPPU</name>
<comment type="similarity">
    <text evidence="4">Belongs to the pyridoxine kinase family.</text>
</comment>
<evidence type="ECO:0000256" key="2">
    <source>
        <dbReference type="ARBA" id="ARBA00004835"/>
    </source>
</evidence>
<evidence type="ECO:0000256" key="13">
    <source>
        <dbReference type="ARBA" id="ARBA00047377"/>
    </source>
</evidence>
<gene>
    <name evidence="16" type="ORF">L9F63_013176</name>
</gene>
<comment type="caution">
    <text evidence="16">The sequence shown here is derived from an EMBL/GenBank/DDBJ whole genome shotgun (WGS) entry which is preliminary data.</text>
</comment>
<comment type="pathway">
    <text evidence="2">Cofactor metabolism; pyridoxal 5'-phosphate salvage; pyridoxine 5'-phosphate from pyridoxine: step 1/1.</text>
</comment>
<evidence type="ECO:0000256" key="7">
    <source>
        <dbReference type="ARBA" id="ARBA00022679"/>
    </source>
</evidence>
<keyword evidence="8" id="KW-0547">Nucleotide-binding</keyword>
<evidence type="ECO:0000256" key="4">
    <source>
        <dbReference type="ARBA" id="ARBA00008805"/>
    </source>
</evidence>
<dbReference type="GO" id="GO:0008478">
    <property type="term" value="F:pyridoxal kinase activity"/>
    <property type="evidence" value="ECO:0007669"/>
    <property type="project" value="UniProtKB-EC"/>
</dbReference>
<dbReference type="AlphaFoldDB" id="A0AAD8AAU3"/>
<keyword evidence="9" id="KW-0418">Kinase</keyword>
<dbReference type="EMBL" id="JASPKZ010002324">
    <property type="protein sequence ID" value="KAJ9595624.1"/>
    <property type="molecule type" value="Genomic_DNA"/>
</dbReference>
<dbReference type="Proteomes" id="UP001233999">
    <property type="component" value="Unassembled WGS sequence"/>
</dbReference>
<dbReference type="GO" id="GO:0005524">
    <property type="term" value="F:ATP binding"/>
    <property type="evidence" value="ECO:0007669"/>
    <property type="project" value="UniProtKB-KW"/>
</dbReference>
<evidence type="ECO:0000313" key="16">
    <source>
        <dbReference type="EMBL" id="KAJ9595624.1"/>
    </source>
</evidence>